<evidence type="ECO:0008006" key="3">
    <source>
        <dbReference type="Google" id="ProtNLM"/>
    </source>
</evidence>
<dbReference type="Proteomes" id="UP001054821">
    <property type="component" value="Chromosome 4"/>
</dbReference>
<evidence type="ECO:0000313" key="2">
    <source>
        <dbReference type="Proteomes" id="UP001054821"/>
    </source>
</evidence>
<protein>
    <recommendedName>
        <fullName evidence="3">Integrase catalytic domain-containing protein</fullName>
    </recommendedName>
</protein>
<proteinExistence type="predicted"/>
<dbReference type="InterPro" id="IPR012337">
    <property type="entry name" value="RNaseH-like_sf"/>
</dbReference>
<accession>A0AAD4W1U7</accession>
<keyword evidence="2" id="KW-1185">Reference proteome</keyword>
<sequence>MIKYALRFGFRTSNNEAEYEALLADLRLAKNTHSREQSCRCPGKASFGHQQQNWHTSSCGNTDSTKYNRYRSVCHTGLDLINPMPQGKGQVKHAMVAVDYFTKWVKAEALATITATRIEDFVWTHICYRFSIPYAVITDKGRQFDPDLFW</sequence>
<dbReference type="InterPro" id="IPR036397">
    <property type="entry name" value="RNaseH_sf"/>
</dbReference>
<dbReference type="GO" id="GO:0003676">
    <property type="term" value="F:nucleic acid binding"/>
    <property type="evidence" value="ECO:0007669"/>
    <property type="project" value="InterPro"/>
</dbReference>
<name>A0AAD4W1U7_PRUDU</name>
<organism evidence="1 2">
    <name type="scientific">Prunus dulcis</name>
    <name type="common">Almond</name>
    <name type="synonym">Amygdalus dulcis</name>
    <dbReference type="NCBI Taxonomy" id="3755"/>
    <lineage>
        <taxon>Eukaryota</taxon>
        <taxon>Viridiplantae</taxon>
        <taxon>Streptophyta</taxon>
        <taxon>Embryophyta</taxon>
        <taxon>Tracheophyta</taxon>
        <taxon>Spermatophyta</taxon>
        <taxon>Magnoliopsida</taxon>
        <taxon>eudicotyledons</taxon>
        <taxon>Gunneridae</taxon>
        <taxon>Pentapetalae</taxon>
        <taxon>rosids</taxon>
        <taxon>fabids</taxon>
        <taxon>Rosales</taxon>
        <taxon>Rosaceae</taxon>
        <taxon>Amygdaloideae</taxon>
        <taxon>Amygdaleae</taxon>
        <taxon>Prunus</taxon>
    </lineage>
</organism>
<evidence type="ECO:0000313" key="1">
    <source>
        <dbReference type="EMBL" id="KAI5334534.1"/>
    </source>
</evidence>
<dbReference type="AlphaFoldDB" id="A0AAD4W1U7"/>
<reference evidence="1 2" key="1">
    <citation type="journal article" date="2022" name="G3 (Bethesda)">
        <title>Whole-genome sequence and methylome profiling of the almond [Prunus dulcis (Mill.) D.A. Webb] cultivar 'Nonpareil'.</title>
        <authorList>
            <person name="D'Amico-Willman K.M."/>
            <person name="Ouma W.Z."/>
            <person name="Meulia T."/>
            <person name="Sideli G.M."/>
            <person name="Gradziel T.M."/>
            <person name="Fresnedo-Ramirez J."/>
        </authorList>
    </citation>
    <scope>NUCLEOTIDE SEQUENCE [LARGE SCALE GENOMIC DNA]</scope>
    <source>
        <strain evidence="1">Clone GOH B32 T37-40</strain>
    </source>
</reference>
<comment type="caution">
    <text evidence="1">The sequence shown here is derived from an EMBL/GenBank/DDBJ whole genome shotgun (WGS) entry which is preliminary data.</text>
</comment>
<gene>
    <name evidence="1" type="ORF">L3X38_024667</name>
</gene>
<dbReference type="Gene3D" id="3.30.420.10">
    <property type="entry name" value="Ribonuclease H-like superfamily/Ribonuclease H"/>
    <property type="match status" value="1"/>
</dbReference>
<dbReference type="SUPFAM" id="SSF53098">
    <property type="entry name" value="Ribonuclease H-like"/>
    <property type="match status" value="1"/>
</dbReference>
<dbReference type="EMBL" id="JAJFAZ020000004">
    <property type="protein sequence ID" value="KAI5334534.1"/>
    <property type="molecule type" value="Genomic_DNA"/>
</dbReference>